<dbReference type="Proteomes" id="UP000436088">
    <property type="component" value="Unassembled WGS sequence"/>
</dbReference>
<evidence type="ECO:0000313" key="3">
    <source>
        <dbReference type="Proteomes" id="UP000436088"/>
    </source>
</evidence>
<protein>
    <submittedName>
        <fullName evidence="2">Uncharacterized protein</fullName>
    </submittedName>
</protein>
<sequence length="223" mass="25363">MHPKLNLQRFKDKGFEADVDHRLHQVAPYNSASTPSGSLGFKETIEGSSGYKVKTSMELLKVLKRIWALEDQHVSSVKALKTELDFSLARIQELQFTRHKEQEAWLHERMQMKPAGMNTIVDRLSLDNIQTFLEAKREIGSRKCEEDSNRIDEVNKIAKVRLEGAGKGSKLIPSVYQGRGSSVQRWLSNLTSADFETSNYSQKSPKESIQGKITRSKTRKAQQ</sequence>
<organism evidence="2 3">
    <name type="scientific">Hibiscus syriacus</name>
    <name type="common">Rose of Sharon</name>
    <dbReference type="NCBI Taxonomy" id="106335"/>
    <lineage>
        <taxon>Eukaryota</taxon>
        <taxon>Viridiplantae</taxon>
        <taxon>Streptophyta</taxon>
        <taxon>Embryophyta</taxon>
        <taxon>Tracheophyta</taxon>
        <taxon>Spermatophyta</taxon>
        <taxon>Magnoliopsida</taxon>
        <taxon>eudicotyledons</taxon>
        <taxon>Gunneridae</taxon>
        <taxon>Pentapetalae</taxon>
        <taxon>rosids</taxon>
        <taxon>malvids</taxon>
        <taxon>Malvales</taxon>
        <taxon>Malvaceae</taxon>
        <taxon>Malvoideae</taxon>
        <taxon>Hibiscus</taxon>
    </lineage>
</organism>
<feature type="region of interest" description="Disordered" evidence="1">
    <location>
        <begin position="196"/>
        <end position="223"/>
    </location>
</feature>
<evidence type="ECO:0000313" key="2">
    <source>
        <dbReference type="EMBL" id="KAE8708020.1"/>
    </source>
</evidence>
<name>A0A6A3ATL1_HIBSY</name>
<feature type="compositionally biased region" description="Basic residues" evidence="1">
    <location>
        <begin position="214"/>
        <end position="223"/>
    </location>
</feature>
<dbReference type="InterPro" id="IPR043424">
    <property type="entry name" value="BLT-like"/>
</dbReference>
<dbReference type="EMBL" id="VEPZ02000950">
    <property type="protein sequence ID" value="KAE8708020.1"/>
    <property type="molecule type" value="Genomic_DNA"/>
</dbReference>
<gene>
    <name evidence="2" type="ORF">F3Y22_tig00110357pilonHSYRG00016</name>
</gene>
<dbReference type="PANTHER" id="PTHR31071:SF9">
    <property type="entry name" value="INTRACELLULAR PROTEIN TRANSPORT PROTEIN USO1-RELATED"/>
    <property type="match status" value="1"/>
</dbReference>
<evidence type="ECO:0000256" key="1">
    <source>
        <dbReference type="SAM" id="MobiDB-lite"/>
    </source>
</evidence>
<keyword evidence="3" id="KW-1185">Reference proteome</keyword>
<comment type="caution">
    <text evidence="2">The sequence shown here is derived from an EMBL/GenBank/DDBJ whole genome shotgun (WGS) entry which is preliminary data.</text>
</comment>
<dbReference type="AlphaFoldDB" id="A0A6A3ATL1"/>
<accession>A0A6A3ATL1</accession>
<dbReference type="PANTHER" id="PTHR31071">
    <property type="entry name" value="GB|AAF24581.1"/>
    <property type="match status" value="1"/>
</dbReference>
<reference evidence="2" key="1">
    <citation type="submission" date="2019-09" db="EMBL/GenBank/DDBJ databases">
        <title>Draft genome information of white flower Hibiscus syriacus.</title>
        <authorList>
            <person name="Kim Y.-M."/>
        </authorList>
    </citation>
    <scope>NUCLEOTIDE SEQUENCE [LARGE SCALE GENOMIC DNA]</scope>
    <source>
        <strain evidence="2">YM2019G1</strain>
    </source>
</reference>
<proteinExistence type="predicted"/>